<dbReference type="PANTHER" id="PTHR14068">
    <property type="entry name" value="EUKARYOTIC TRANSLATION INITIATION FACTOR 3 EIF3 -RELATED"/>
    <property type="match status" value="1"/>
</dbReference>
<dbReference type="PANTHER" id="PTHR14068:SF0">
    <property type="entry name" value="EUKARYOTIC TRANSLATION INITIATION FACTOR 3 SUBUNIT B"/>
    <property type="match status" value="1"/>
</dbReference>
<evidence type="ECO:0000256" key="4">
    <source>
        <dbReference type="ARBA" id="ARBA00022917"/>
    </source>
</evidence>
<dbReference type="AlphaFoldDB" id="A0ABD1L7D1"/>
<evidence type="ECO:0000313" key="7">
    <source>
        <dbReference type="Proteomes" id="UP001603857"/>
    </source>
</evidence>
<accession>A0ABD1L7D1</accession>
<dbReference type="InterPro" id="IPR011400">
    <property type="entry name" value="EIF3B"/>
</dbReference>
<sequence length="188" mass="21456">MALRGKMLGHISSMKVHVRPWGSSYAEADVEFVGISVLPELVTLLEDLSKGIVPFQTISQARGHLSLFFYHFPMNKAKLSCEVLVGVLNQTIVRQHLTQAMQKTSNLDKCHVNHHLGKDFNRQLEFYNVDELETMATNEHFMATDIEWDPTGRYDATSVTLAHDFQDLLTIRKQNCVIQHAIEFDDLK</sequence>
<dbReference type="EMBL" id="JBGMDY010000010">
    <property type="protein sequence ID" value="KAL2319420.1"/>
    <property type="molecule type" value="Genomic_DNA"/>
</dbReference>
<evidence type="ECO:0000313" key="6">
    <source>
        <dbReference type="EMBL" id="KAL2319420.1"/>
    </source>
</evidence>
<protein>
    <recommendedName>
        <fullName evidence="5">Translation initiation factor beta propellor-like domain-containing protein</fullName>
    </recommendedName>
</protein>
<evidence type="ECO:0000256" key="2">
    <source>
        <dbReference type="ARBA" id="ARBA00022540"/>
    </source>
</evidence>
<name>A0ABD1L7D1_9FABA</name>
<keyword evidence="2" id="KW-0396">Initiation factor</keyword>
<evidence type="ECO:0000256" key="3">
    <source>
        <dbReference type="ARBA" id="ARBA00022884"/>
    </source>
</evidence>
<keyword evidence="4" id="KW-0648">Protein biosynthesis</keyword>
<dbReference type="GO" id="GO:0003743">
    <property type="term" value="F:translation initiation factor activity"/>
    <property type="evidence" value="ECO:0007669"/>
    <property type="project" value="UniProtKB-KW"/>
</dbReference>
<keyword evidence="1" id="KW-0963">Cytoplasm</keyword>
<dbReference type="Pfam" id="PF08662">
    <property type="entry name" value="eIF2A"/>
    <property type="match status" value="1"/>
</dbReference>
<gene>
    <name evidence="6" type="ORF">Fmac_028389</name>
</gene>
<evidence type="ECO:0000256" key="1">
    <source>
        <dbReference type="ARBA" id="ARBA00022490"/>
    </source>
</evidence>
<keyword evidence="3" id="KW-0694">RNA-binding</keyword>
<organism evidence="6 7">
    <name type="scientific">Flemingia macrophylla</name>
    <dbReference type="NCBI Taxonomy" id="520843"/>
    <lineage>
        <taxon>Eukaryota</taxon>
        <taxon>Viridiplantae</taxon>
        <taxon>Streptophyta</taxon>
        <taxon>Embryophyta</taxon>
        <taxon>Tracheophyta</taxon>
        <taxon>Spermatophyta</taxon>
        <taxon>Magnoliopsida</taxon>
        <taxon>eudicotyledons</taxon>
        <taxon>Gunneridae</taxon>
        <taxon>Pentapetalae</taxon>
        <taxon>rosids</taxon>
        <taxon>fabids</taxon>
        <taxon>Fabales</taxon>
        <taxon>Fabaceae</taxon>
        <taxon>Papilionoideae</taxon>
        <taxon>50 kb inversion clade</taxon>
        <taxon>NPAAA clade</taxon>
        <taxon>indigoferoid/millettioid clade</taxon>
        <taxon>Phaseoleae</taxon>
        <taxon>Flemingia</taxon>
    </lineage>
</organism>
<dbReference type="InterPro" id="IPR013979">
    <property type="entry name" value="TIF_beta_prop-like"/>
</dbReference>
<keyword evidence="7" id="KW-1185">Reference proteome</keyword>
<reference evidence="6 7" key="1">
    <citation type="submission" date="2024-08" db="EMBL/GenBank/DDBJ databases">
        <title>Insights into the chromosomal genome structure of Flemingia macrophylla.</title>
        <authorList>
            <person name="Ding Y."/>
            <person name="Zhao Y."/>
            <person name="Bi W."/>
            <person name="Wu M."/>
            <person name="Zhao G."/>
            <person name="Gong Y."/>
            <person name="Li W."/>
            <person name="Zhang P."/>
        </authorList>
    </citation>
    <scope>NUCLEOTIDE SEQUENCE [LARGE SCALE GENOMIC DNA]</scope>
    <source>
        <strain evidence="6">DYQJB</strain>
        <tissue evidence="6">Leaf</tissue>
    </source>
</reference>
<dbReference type="Proteomes" id="UP001603857">
    <property type="component" value="Unassembled WGS sequence"/>
</dbReference>
<evidence type="ECO:0000259" key="5">
    <source>
        <dbReference type="Pfam" id="PF08662"/>
    </source>
</evidence>
<proteinExistence type="predicted"/>
<feature type="domain" description="Translation initiation factor beta propellor-like" evidence="5">
    <location>
        <begin position="119"/>
        <end position="161"/>
    </location>
</feature>
<dbReference type="GO" id="GO:0003723">
    <property type="term" value="F:RNA binding"/>
    <property type="evidence" value="ECO:0007669"/>
    <property type="project" value="UniProtKB-KW"/>
</dbReference>
<comment type="caution">
    <text evidence="6">The sequence shown here is derived from an EMBL/GenBank/DDBJ whole genome shotgun (WGS) entry which is preliminary data.</text>
</comment>